<dbReference type="STRING" id="106634.TVD_03930"/>
<dbReference type="GO" id="GO:0032784">
    <property type="term" value="P:regulation of DNA-templated transcription elongation"/>
    <property type="evidence" value="ECO:0007669"/>
    <property type="project" value="InterPro"/>
</dbReference>
<dbReference type="KEGG" id="tvr:TVD_03930"/>
<dbReference type="Proteomes" id="UP000064201">
    <property type="component" value="Chromosome"/>
</dbReference>
<evidence type="ECO:0000313" key="2">
    <source>
        <dbReference type="EMBL" id="AKJ94571.1"/>
    </source>
</evidence>
<dbReference type="PATRIC" id="fig|106634.4.peg.799"/>
<dbReference type="Pfam" id="PF01272">
    <property type="entry name" value="GreA_GreB"/>
    <property type="match status" value="1"/>
</dbReference>
<accession>A0A0G3G6S5</accession>
<dbReference type="AlphaFoldDB" id="A0A0G3G6S5"/>
<sequence length="145" mass="16180">MARNNPYYLRPAADTRTHQWIRKDYCGAIGTPMELACLLEKLDDGSQAAATRGEPIARVGSRVQLLDLQTEETFVVELCEPEDARPEQAKISILSPLGARLLGLQRNGTAEVSLLRSRLRFMVVNILRADERTPQHPDEADPEKG</sequence>
<evidence type="ECO:0000313" key="3">
    <source>
        <dbReference type="Proteomes" id="UP000064201"/>
    </source>
</evidence>
<keyword evidence="3" id="KW-1185">Reference proteome</keyword>
<dbReference type="Gene3D" id="3.10.50.30">
    <property type="entry name" value="Transcription elongation factor, GreA/GreB, C-terminal domain"/>
    <property type="match status" value="1"/>
</dbReference>
<dbReference type="GO" id="GO:0003677">
    <property type="term" value="F:DNA binding"/>
    <property type="evidence" value="ECO:0007669"/>
    <property type="project" value="InterPro"/>
</dbReference>
<dbReference type="RefSeq" id="WP_019562710.1">
    <property type="nucleotide sequence ID" value="NZ_CP011367.1"/>
</dbReference>
<dbReference type="InterPro" id="IPR001437">
    <property type="entry name" value="Tscrpt_elong_fac_GreA/B_C"/>
</dbReference>
<feature type="domain" description="Transcription elongation factor GreA/GreB C-terminal" evidence="1">
    <location>
        <begin position="58"/>
        <end position="126"/>
    </location>
</feature>
<dbReference type="SUPFAM" id="SSF54534">
    <property type="entry name" value="FKBP-like"/>
    <property type="match status" value="1"/>
</dbReference>
<protein>
    <recommendedName>
        <fullName evidence="1">Transcription elongation factor GreA/GreB C-terminal domain-containing protein</fullName>
    </recommendedName>
</protein>
<evidence type="ECO:0000259" key="1">
    <source>
        <dbReference type="Pfam" id="PF01272"/>
    </source>
</evidence>
<name>A0A0G3G6S5_9GAMM</name>
<proteinExistence type="predicted"/>
<gene>
    <name evidence="2" type="ORF">TVD_03930</name>
</gene>
<organism evidence="2 3">
    <name type="scientific">Thioalkalivibrio versutus</name>
    <dbReference type="NCBI Taxonomy" id="106634"/>
    <lineage>
        <taxon>Bacteria</taxon>
        <taxon>Pseudomonadati</taxon>
        <taxon>Pseudomonadota</taxon>
        <taxon>Gammaproteobacteria</taxon>
        <taxon>Chromatiales</taxon>
        <taxon>Ectothiorhodospiraceae</taxon>
        <taxon>Thioalkalivibrio</taxon>
    </lineage>
</organism>
<dbReference type="InterPro" id="IPR036953">
    <property type="entry name" value="GreA/GreB_C_sf"/>
</dbReference>
<reference evidence="2 3" key="1">
    <citation type="submission" date="2015-04" db="EMBL/GenBank/DDBJ databases">
        <title>Complete Sequence for the Genome of the Thioalkalivibrio versutus D301.</title>
        <authorList>
            <person name="Mu T."/>
            <person name="Zhou J."/>
            <person name="Xu X."/>
        </authorList>
    </citation>
    <scope>NUCLEOTIDE SEQUENCE [LARGE SCALE GENOMIC DNA]</scope>
    <source>
        <strain evidence="2 3">D301</strain>
    </source>
</reference>
<dbReference type="EMBL" id="CP011367">
    <property type="protein sequence ID" value="AKJ94571.1"/>
    <property type="molecule type" value="Genomic_DNA"/>
</dbReference>